<evidence type="ECO:0000256" key="1">
    <source>
        <dbReference type="SAM" id="Phobius"/>
    </source>
</evidence>
<sequence>MPKKKQEKNNKKKTSIKSKNFLEKLKNLVRKPDFLFVVGVVFLALLAGRYLLIPGYFNMHDDLQMMRQLAMEECFRDWQIPCRWTPHMGYGFGFPLFNYYPPLPYLVGEIFRLVGFSFVETVKLTFLISFVLSGLTMYLWAKTFWGRLGGLLSAAFYIWAPYHSLDIFVRGAMNEAWALIWFPLILWSSYELILKGRFRYTIILALSFTALLTSHNLMVLIFTPLAACWVLFWLLRFKSWSTIPQLAISGVWAFGLAAFFTLPVFLEQKFVHVETLVVGYYEYIAHFTTVGQLLFSRFWGYGASVWMDADDKMSFQIGHLHWMLPIVVMGLMVWRYYKTKKVDSVLFLTTFFFAAGWFATFMTHNKSTPIWLEFDHFLKFVQFPWRFLTLTILCFSFVVGAFPKLLNREKAKMAVFLLIGAVVGFNFGYFQPEEMGPITDQQKFTGVAWDMQQTAGIYDYLPVGANTAPKAPQKELALVISGKAVISDPVQKTNKASFKAVVESETSQIEIGIFQYPGWKVFVNGQEKENYIGNDSWGRMHIDLIRGEYQVVLKLENTPVRSAGNSISAVSWLLLFTAPLWRKKI</sequence>
<feature type="transmembrane region" description="Helical" evidence="1">
    <location>
        <begin position="144"/>
        <end position="164"/>
    </location>
</feature>
<feature type="transmembrane region" description="Helical" evidence="1">
    <location>
        <begin position="414"/>
        <end position="430"/>
    </location>
</feature>
<feature type="transmembrane region" description="Helical" evidence="1">
    <location>
        <begin position="201"/>
        <end position="234"/>
    </location>
</feature>
<keyword evidence="1" id="KW-0812">Transmembrane</keyword>
<reference evidence="2 3" key="1">
    <citation type="journal article" date="2016" name="Nat. Commun.">
        <title>Thousands of microbial genomes shed light on interconnected biogeochemical processes in an aquifer system.</title>
        <authorList>
            <person name="Anantharaman K."/>
            <person name="Brown C.T."/>
            <person name="Hug L.A."/>
            <person name="Sharon I."/>
            <person name="Castelle C.J."/>
            <person name="Probst A.J."/>
            <person name="Thomas B.C."/>
            <person name="Singh A."/>
            <person name="Wilkins M.J."/>
            <person name="Karaoz U."/>
            <person name="Brodie E.L."/>
            <person name="Williams K.H."/>
            <person name="Hubbard S.S."/>
            <person name="Banfield J.F."/>
        </authorList>
    </citation>
    <scope>NUCLEOTIDE SEQUENCE [LARGE SCALE GENOMIC DNA]</scope>
</reference>
<proteinExistence type="predicted"/>
<dbReference type="EMBL" id="MHCA01000057">
    <property type="protein sequence ID" value="OGY10346.1"/>
    <property type="molecule type" value="Genomic_DNA"/>
</dbReference>
<evidence type="ECO:0000313" key="3">
    <source>
        <dbReference type="Proteomes" id="UP000178272"/>
    </source>
</evidence>
<evidence type="ECO:0008006" key="4">
    <source>
        <dbReference type="Google" id="ProtNLM"/>
    </source>
</evidence>
<accession>A0A1G1V4P8</accession>
<feature type="transmembrane region" description="Helical" evidence="1">
    <location>
        <begin position="34"/>
        <end position="57"/>
    </location>
</feature>
<feature type="transmembrane region" description="Helical" evidence="1">
    <location>
        <begin position="246"/>
        <end position="266"/>
    </location>
</feature>
<dbReference type="AlphaFoldDB" id="A0A1G1V4P8"/>
<feature type="transmembrane region" description="Helical" evidence="1">
    <location>
        <begin position="383"/>
        <end position="402"/>
    </location>
</feature>
<keyword evidence="1" id="KW-0472">Membrane</keyword>
<evidence type="ECO:0000313" key="2">
    <source>
        <dbReference type="EMBL" id="OGY10346.1"/>
    </source>
</evidence>
<keyword evidence="1" id="KW-1133">Transmembrane helix</keyword>
<comment type="caution">
    <text evidence="2">The sequence shown here is derived from an EMBL/GenBank/DDBJ whole genome shotgun (WGS) entry which is preliminary data.</text>
</comment>
<feature type="transmembrane region" description="Helical" evidence="1">
    <location>
        <begin position="110"/>
        <end position="132"/>
    </location>
</feature>
<feature type="non-terminal residue" evidence="2">
    <location>
        <position position="585"/>
    </location>
</feature>
<feature type="transmembrane region" description="Helical" evidence="1">
    <location>
        <begin position="176"/>
        <end position="194"/>
    </location>
</feature>
<feature type="transmembrane region" description="Helical" evidence="1">
    <location>
        <begin position="319"/>
        <end position="337"/>
    </location>
</feature>
<feature type="transmembrane region" description="Helical" evidence="1">
    <location>
        <begin position="278"/>
        <end position="299"/>
    </location>
</feature>
<gene>
    <name evidence="2" type="ORF">A3F61_00400</name>
</gene>
<protein>
    <recommendedName>
        <fullName evidence="4">Membrane protein 6-pyruvoyl-tetrahydropterin synthase-related domain-containing protein</fullName>
    </recommendedName>
</protein>
<feature type="transmembrane region" description="Helical" evidence="1">
    <location>
        <begin position="344"/>
        <end position="363"/>
    </location>
</feature>
<organism evidence="2 3">
    <name type="scientific">Candidatus Blackburnbacteria bacterium RIFCSPHIGHO2_12_FULL_41_13b</name>
    <dbReference type="NCBI Taxonomy" id="1797517"/>
    <lineage>
        <taxon>Bacteria</taxon>
        <taxon>Candidatus Blackburniibacteriota</taxon>
    </lineage>
</organism>
<dbReference type="STRING" id="1797517.A3F61_00400"/>
<dbReference type="Proteomes" id="UP000178272">
    <property type="component" value="Unassembled WGS sequence"/>
</dbReference>
<name>A0A1G1V4P8_9BACT</name>